<dbReference type="GO" id="GO:0006508">
    <property type="term" value="P:proteolysis"/>
    <property type="evidence" value="ECO:0007669"/>
    <property type="project" value="UniProtKB-KW"/>
</dbReference>
<dbReference type="PANTHER" id="PTHR13367:SF34">
    <property type="match status" value="1"/>
</dbReference>
<evidence type="ECO:0000313" key="11">
    <source>
        <dbReference type="EMBL" id="OJJ56512.1"/>
    </source>
</evidence>
<dbReference type="Pfam" id="PF20255">
    <property type="entry name" value="DUF6606"/>
    <property type="match status" value="1"/>
</dbReference>
<evidence type="ECO:0000313" key="12">
    <source>
        <dbReference type="Proteomes" id="UP000184356"/>
    </source>
</evidence>
<evidence type="ECO:0000256" key="2">
    <source>
        <dbReference type="ARBA" id="ARBA00012759"/>
    </source>
</evidence>
<feature type="compositionally biased region" description="Basic and acidic residues" evidence="7">
    <location>
        <begin position="2858"/>
        <end position="2872"/>
    </location>
</feature>
<evidence type="ECO:0000256" key="1">
    <source>
        <dbReference type="ARBA" id="ARBA00000707"/>
    </source>
</evidence>
<evidence type="ECO:0000259" key="9">
    <source>
        <dbReference type="Pfam" id="PF12359"/>
    </source>
</evidence>
<evidence type="ECO:0000256" key="6">
    <source>
        <dbReference type="ARBA" id="ARBA00022807"/>
    </source>
</evidence>
<dbReference type="EC" id="3.4.19.12" evidence="2"/>
<feature type="domain" description="DUF6606" evidence="10">
    <location>
        <begin position="17"/>
        <end position="287"/>
    </location>
</feature>
<dbReference type="Pfam" id="PF12359">
    <property type="entry name" value="DUF3645"/>
    <property type="match status" value="1"/>
</dbReference>
<keyword evidence="12" id="KW-1185">Reference proteome</keyword>
<feature type="domain" description="DUF3638" evidence="8">
    <location>
        <begin position="2040"/>
        <end position="2261"/>
    </location>
</feature>
<keyword evidence="5" id="KW-0378">Hydrolase</keyword>
<dbReference type="InterPro" id="IPR022099">
    <property type="entry name" value="DUF3638"/>
</dbReference>
<dbReference type="GO" id="GO:0004843">
    <property type="term" value="F:cysteine-type deubiquitinase activity"/>
    <property type="evidence" value="ECO:0007669"/>
    <property type="project" value="UniProtKB-EC"/>
</dbReference>
<dbReference type="Proteomes" id="UP000184356">
    <property type="component" value="Unassembled WGS sequence"/>
</dbReference>
<evidence type="ECO:0000256" key="4">
    <source>
        <dbReference type="ARBA" id="ARBA00022786"/>
    </source>
</evidence>
<dbReference type="InterPro" id="IPR046541">
    <property type="entry name" value="DUF6606"/>
</dbReference>
<reference evidence="12" key="1">
    <citation type="journal article" date="2017" name="Genome Biol.">
        <title>Comparative genomics reveals high biological diversity and specific adaptations in the industrially and medically important fungal genus Aspergillus.</title>
        <authorList>
            <person name="de Vries R.P."/>
            <person name="Riley R."/>
            <person name="Wiebenga A."/>
            <person name="Aguilar-Osorio G."/>
            <person name="Amillis S."/>
            <person name="Uchima C.A."/>
            <person name="Anderluh G."/>
            <person name="Asadollahi M."/>
            <person name="Askin M."/>
            <person name="Barry K."/>
            <person name="Battaglia E."/>
            <person name="Bayram O."/>
            <person name="Benocci T."/>
            <person name="Braus-Stromeyer S.A."/>
            <person name="Caldana C."/>
            <person name="Canovas D."/>
            <person name="Cerqueira G.C."/>
            <person name="Chen F."/>
            <person name="Chen W."/>
            <person name="Choi C."/>
            <person name="Clum A."/>
            <person name="Dos Santos R.A."/>
            <person name="Damasio A.R."/>
            <person name="Diallinas G."/>
            <person name="Emri T."/>
            <person name="Fekete E."/>
            <person name="Flipphi M."/>
            <person name="Freyberg S."/>
            <person name="Gallo A."/>
            <person name="Gournas C."/>
            <person name="Habgood R."/>
            <person name="Hainaut M."/>
            <person name="Harispe M.L."/>
            <person name="Henrissat B."/>
            <person name="Hilden K.S."/>
            <person name="Hope R."/>
            <person name="Hossain A."/>
            <person name="Karabika E."/>
            <person name="Karaffa L."/>
            <person name="Karanyi Z."/>
            <person name="Krasevec N."/>
            <person name="Kuo A."/>
            <person name="Kusch H."/>
            <person name="LaButti K."/>
            <person name="Lagendijk E.L."/>
            <person name="Lapidus A."/>
            <person name="Levasseur A."/>
            <person name="Lindquist E."/>
            <person name="Lipzen A."/>
            <person name="Logrieco A.F."/>
            <person name="MacCabe A."/>
            <person name="Maekelae M.R."/>
            <person name="Malavazi I."/>
            <person name="Melin P."/>
            <person name="Meyer V."/>
            <person name="Mielnichuk N."/>
            <person name="Miskei M."/>
            <person name="Molnar A.P."/>
            <person name="Mule G."/>
            <person name="Ngan C.Y."/>
            <person name="Orejas M."/>
            <person name="Orosz E."/>
            <person name="Ouedraogo J.P."/>
            <person name="Overkamp K.M."/>
            <person name="Park H.-S."/>
            <person name="Perrone G."/>
            <person name="Piumi F."/>
            <person name="Punt P.J."/>
            <person name="Ram A.F."/>
            <person name="Ramon A."/>
            <person name="Rauscher S."/>
            <person name="Record E."/>
            <person name="Riano-Pachon D.M."/>
            <person name="Robert V."/>
            <person name="Roehrig J."/>
            <person name="Ruller R."/>
            <person name="Salamov A."/>
            <person name="Salih N.S."/>
            <person name="Samson R.A."/>
            <person name="Sandor E."/>
            <person name="Sanguinetti M."/>
            <person name="Schuetze T."/>
            <person name="Sepcic K."/>
            <person name="Shelest E."/>
            <person name="Sherlock G."/>
            <person name="Sophianopoulou V."/>
            <person name="Squina F.M."/>
            <person name="Sun H."/>
            <person name="Susca A."/>
            <person name="Todd R.B."/>
            <person name="Tsang A."/>
            <person name="Unkles S.E."/>
            <person name="van de Wiele N."/>
            <person name="van Rossen-Uffink D."/>
            <person name="Oliveira J.V."/>
            <person name="Vesth T.C."/>
            <person name="Visser J."/>
            <person name="Yu J.-H."/>
            <person name="Zhou M."/>
            <person name="Andersen M.R."/>
            <person name="Archer D.B."/>
            <person name="Baker S.E."/>
            <person name="Benoit I."/>
            <person name="Brakhage A.A."/>
            <person name="Braus G.H."/>
            <person name="Fischer R."/>
            <person name="Frisvad J.C."/>
            <person name="Goldman G.H."/>
            <person name="Houbraken J."/>
            <person name="Oakley B."/>
            <person name="Pocsi I."/>
            <person name="Scazzocchio C."/>
            <person name="Seiboth B."/>
            <person name="vanKuyk P.A."/>
            <person name="Wortman J."/>
            <person name="Dyer P.S."/>
            <person name="Grigoriev I.V."/>
        </authorList>
    </citation>
    <scope>NUCLEOTIDE SEQUENCE [LARGE SCALE GENOMIC DNA]</scope>
    <source>
        <strain evidence="12">CBS 593.65</strain>
    </source>
</reference>
<evidence type="ECO:0000259" key="10">
    <source>
        <dbReference type="Pfam" id="PF20255"/>
    </source>
</evidence>
<dbReference type="OrthoDB" id="3182339at2759"/>
<dbReference type="VEuPathDB" id="FungiDB:ASPSYDRAFT_33597"/>
<accession>A0A1L9TAR7</accession>
<evidence type="ECO:0000256" key="5">
    <source>
        <dbReference type="ARBA" id="ARBA00022801"/>
    </source>
</evidence>
<dbReference type="RefSeq" id="XP_040700318.1">
    <property type="nucleotide sequence ID" value="XM_040845119.1"/>
</dbReference>
<evidence type="ECO:0000256" key="3">
    <source>
        <dbReference type="ARBA" id="ARBA00022670"/>
    </source>
</evidence>
<comment type="catalytic activity">
    <reaction evidence="1">
        <text>Thiol-dependent hydrolysis of ester, thioester, amide, peptide and isopeptide bonds formed by the C-terminal Gly of ubiquitin (a 76-residue protein attached to proteins as an intracellular targeting signal).</text>
        <dbReference type="EC" id="3.4.19.12"/>
    </reaction>
</comment>
<dbReference type="Pfam" id="PF12340">
    <property type="entry name" value="DUF3638"/>
    <property type="match status" value="1"/>
</dbReference>
<keyword evidence="6" id="KW-0788">Thiol protease</keyword>
<dbReference type="InterPro" id="IPR051346">
    <property type="entry name" value="OTU_Deubiquitinase"/>
</dbReference>
<feature type="region of interest" description="Disordered" evidence="7">
    <location>
        <begin position="176"/>
        <end position="202"/>
    </location>
</feature>
<feature type="domain" description="DUF3645" evidence="9">
    <location>
        <begin position="2387"/>
        <end position="2421"/>
    </location>
</feature>
<dbReference type="InterPro" id="IPR022105">
    <property type="entry name" value="DUF3645"/>
</dbReference>
<gene>
    <name evidence="11" type="ORF">ASPSYDRAFT_33597</name>
</gene>
<organism evidence="11 12">
    <name type="scientific">Aspergillus sydowii CBS 593.65</name>
    <dbReference type="NCBI Taxonomy" id="1036612"/>
    <lineage>
        <taxon>Eukaryota</taxon>
        <taxon>Fungi</taxon>
        <taxon>Dikarya</taxon>
        <taxon>Ascomycota</taxon>
        <taxon>Pezizomycotina</taxon>
        <taxon>Eurotiomycetes</taxon>
        <taxon>Eurotiomycetidae</taxon>
        <taxon>Eurotiales</taxon>
        <taxon>Aspergillaceae</taxon>
        <taxon>Aspergillus</taxon>
        <taxon>Aspergillus subgen. Nidulantes</taxon>
    </lineage>
</organism>
<keyword evidence="3" id="KW-0645">Protease</keyword>
<feature type="region of interest" description="Disordered" evidence="7">
    <location>
        <begin position="1702"/>
        <end position="1721"/>
    </location>
</feature>
<proteinExistence type="predicted"/>
<feature type="region of interest" description="Disordered" evidence="7">
    <location>
        <begin position="2858"/>
        <end position="2884"/>
    </location>
</feature>
<protein>
    <recommendedName>
        <fullName evidence="2">ubiquitinyl hydrolase 1</fullName>
        <ecNumber evidence="2">3.4.19.12</ecNumber>
    </recommendedName>
</protein>
<evidence type="ECO:0000259" key="8">
    <source>
        <dbReference type="Pfam" id="PF12340"/>
    </source>
</evidence>
<feature type="compositionally biased region" description="Basic and acidic residues" evidence="7">
    <location>
        <begin position="191"/>
        <end position="202"/>
    </location>
</feature>
<dbReference type="STRING" id="1036612.A0A1L9TAR7"/>
<dbReference type="EMBL" id="KV878590">
    <property type="protein sequence ID" value="OJJ56512.1"/>
    <property type="molecule type" value="Genomic_DNA"/>
</dbReference>
<dbReference type="GeneID" id="63761192"/>
<name>A0A1L9TAR7_9EURO</name>
<sequence length="3140" mass="356644">MSISLPPLSTEARSYMLHHVFLFPQLPQKDDDNANYDLLLNETVINALKKFKLHVSKQNGEILGVLITMLVRLRTTLGVRGEIDEVKLKSVLRALDTDDGSIVPIHVRCQNAAVLITREKDTIHVETFELSPRNNAVNSTIGRLKRQFPGPTLSMKRGTFNEPDMQGAIAATLTKMSHQPVSGTKPKVRKAGQEHDEDRDTTDPRMVTEFFTAVLRPCSTVVENPQLNKSTRDEVLWNNTRYPWRRSPLWLLIRVALQLASQRLGLREGITDDIYKHFMVFFMSMILDACPKQISPEKRHMMIAKIAHRLNKLTLSHDSTWLSYVRDALERGNNIIEEAWHDIRARNSSRHDTNSLARLDFAKDTYHSLSTLDVWINSITRREYSLDPAEFRPQNKLVEHKGLPSVGYRYTSDADYAVFNLAAIEDWVNVNLESWLQNNTDRQDTCQELGSLINDYHDAALRLNSDNPEAVSVMLLTILELWIACDKAAIHAHPMLRDYSACIPMDLFESLVLPHKSQMKRLAQAESYMQQRQRGVRYPETSIFQSFGTKYCFPVRYFDESEKHKALLATIEEKARRERTAKKTELRQKHDKYKKLAALIDGMECTYEEIIISEDHDFKESRHSRSCERCGYIRQRDSIDIGIHEWPLPVDQLKVQSTVFELDVPPQFASWRDTTVFFLLDVLRLSYLSRGQPRAKYEPRTYGGLRNYFNSGNGQRRVGLLSENKPHEKTHRRQKQIINVTEKDICLVNGMDLHYYDHQTNCFVTGFKGANEVSTACTYKLPRASSSLQQFLTRPASQRDGPPPNEVIASLNACPQGMSLEEYRALCSMPLGINIQWQNILLQLAMPSVIFKKAEACIFILQIICQAGPSTKNSVLRDGHIITSDDVFAEELIARIKDSADRIKENWESAWELCALIFLLQRVLSLSSSASIRTLCLVQLSSLRTIGFNWVKLVRDKASGEKSDIRRNEFLSQSAQLALITTSTFNSEKPMLERDLENDKDACVWIQTCMLIHDRKGVLDLTPGCLTSILYHRWQVLAYRCYPILVKNIVQRRQPVMDPAIREVWAAWQTGSPWSLTSQGLEYWIATRSGRLPVHFNLLTGELLINGRPLARLPAEYESHQSYKILFGRSPVEVMPSELPGMQFSGQRKHIGYTVHLGKAPTSMTRKFDLSVRAVGQGNHQAWEFVPSRLLAGAVPDHFIESYAHWYNLDSGYIEFRPVMEPWRSSSSYWKLQRKGHCCWYLASEGMRLVSMKSETAQTISRIIEPIEKASRVHLKYHPASSLLEIEILRLRLNFSLQVGHSSICCRQYRGMSIDPNQSLGSLVGLRNKLVLVHDNSHDRKVLIPEGDVSWQKSGGHVDVRIGWQAVSNHHVYSVDEQLGRLVDNGNLQSKLILCYLHAVTSFCIPDPLTQTTGTEQALAILHSASTRSFTLLQDENIAILMAIAGLTPERTYYPANERVMQHVVWQPSLGCLTQHPDFREQVLAILDQDLRMRMFSLDSKTSQPVLAKVDSDLLKRYRIRSSPFRVSGFGAEDHSSAHDQQYSELGRDYESEDCSRVFTLCKVLYEEVLGPTQEITHESLLSSIWRLLCQSSEVLGPDSVLDKSHIKYDASWLLDPDNFVSKHWCSIHRLLTSQSSRPSKHQLMLWLATLAVSHTIPMHILETLAALYVNPNMAAHLPPARSSFRPCDKYNFDADTLQSEIRPFRRQKTPESSLTPQKGERHNQFTSRIQFIQQSNSSRALNKFTNSLRRQWPTKSPFADTSVETPKFEDYFNVQKVMIAVRSRFVKWFHNRELLEYLSNVVSSFCEGQVHFVNMPSCSMPPPAHPQSRRRGFFQTDDILDPCLGPPPSIEMNVPRLGELIHTTRGSATSAARLLELIGALEGQARSEYEEKYVTHLNASATALQDIKEVTRLNLGKEELDIALSEHIRRCQAHQSQIYESILSRISFSCVSTVPADKEGQVRCSVLKTISNVNVGPRLSPLLILEQLTRKRWSQLSGEWKRCFIAYGVSITALQRAKRLLSLIGHSEDLVRELQNPGHTNWDPYEFPESLLLEIENGLLIRDVQEQIAQTMQNIQPKQNAVMQLNMGEGKSSVIVPIVAVALADGTCLVRVLVAKPQSRQMFDMLVSKLGGLLGRRVYQLPVSRSLRIEERTALEIERICSECMTEGGVLLVQPEHILSLKLMCLECFINGKEDIGNRLLNTLELFRASSRDLVDESDENFSAKFELIYTMGTQRALELSPQRWTLTQQVLGLVRIYAPYVKEKYPQSIEVSEHHRGGFPRIRLLREDATVELFSRICDHICNNGIDSLPISRQPEAMRRSIRSYILDPDVFPEVVAVVEGGNATSFWTDSTKEPLLLLRGLFAGGTLASCFGQKRWRVNYGPHDSRKPPTKLSVPYRAKDNPAPRSEFSHPDVVVVLTCLSYYYAGLSNDDLFTAFQHLLKSDQADTEYQMWVDDARGLPVTYHQLRGINLRDQHHCLKHVFPALRASKGAIDYFLAHLVFSKEMKEFPSKLSASGWDIGEIKAYPTVGFSGTNDSRVTLPLSVDQLDLRQQIHTNALVLEYLLQPENSVAFVPARSNQNGKSDAQVLLSMVVEYKQPTRVILDVGAQILELTNQEVARTWLAMIPEGRETQAVVFVNDGDEICVVDRTGRVEPLRTSPFANQLEVCLVFLDEAHTRGIDLRLPGTYRAAVTLGAGITKDKLVQACMRMRKLGKGQSVVFCIPEEVEIKILSIVGKPSGYSIGVSDVLRWAISETWVEMQRSIPLWAVQGQRFERQAEIWRKARHDCEIKLSESQAAEFLEPESQTLDERYRPRKDSATPPITPDHNNENIRLILDRCRQFADINFSSTQLQEEQERQLAPEIEQERQVQRPPSTMPEKHSVHQDVRAFACTGALTRSSQAFIPAFQALKATSAAQSLSVTQFPADLLVTREFARTVQIPGAVSSVLDDYQRPVQWVLTSSVTGPGNKIVVKDMVIISPYEANQLKSDILASRRVTMHLYAPRQNQSYSPLDSLNLYTVPARAVPVDDIPTTLKIQLNLFAGQLYVSSFDEYREICKFLGLAFTTTEEGMTVAADGFIQLTMNSQQLPSAFKSSPLKFLRALMSQIRRDGQEIDKTHLGKILDGKLLCVDDFQDSDD</sequence>
<dbReference type="PANTHER" id="PTHR13367">
    <property type="entry name" value="UBIQUITIN THIOESTERASE"/>
    <property type="match status" value="1"/>
</dbReference>
<feature type="compositionally biased region" description="Basic and acidic residues" evidence="7">
    <location>
        <begin position="2810"/>
        <end position="2820"/>
    </location>
</feature>
<keyword evidence="4" id="KW-0833">Ubl conjugation pathway</keyword>
<feature type="region of interest" description="Disordered" evidence="7">
    <location>
        <begin position="2805"/>
        <end position="2831"/>
    </location>
</feature>
<evidence type="ECO:0000256" key="7">
    <source>
        <dbReference type="SAM" id="MobiDB-lite"/>
    </source>
</evidence>